<dbReference type="InterPro" id="IPR013727">
    <property type="entry name" value="2CSK_N"/>
</dbReference>
<dbReference type="EMBL" id="JACOFT010000005">
    <property type="protein sequence ID" value="MBC3812439.1"/>
    <property type="molecule type" value="Genomic_DNA"/>
</dbReference>
<dbReference type="InterPro" id="IPR036890">
    <property type="entry name" value="HATPase_C_sf"/>
</dbReference>
<evidence type="ECO:0000256" key="2">
    <source>
        <dbReference type="ARBA" id="ARBA00004141"/>
    </source>
</evidence>
<evidence type="ECO:0000259" key="15">
    <source>
        <dbReference type="PROSITE" id="PS50885"/>
    </source>
</evidence>
<evidence type="ECO:0000256" key="8">
    <source>
        <dbReference type="ARBA" id="ARBA00022777"/>
    </source>
</evidence>
<evidence type="ECO:0000256" key="13">
    <source>
        <dbReference type="SAM" id="Phobius"/>
    </source>
</evidence>
<dbReference type="InterPro" id="IPR003660">
    <property type="entry name" value="HAMP_dom"/>
</dbReference>
<evidence type="ECO:0000256" key="5">
    <source>
        <dbReference type="ARBA" id="ARBA00022679"/>
    </source>
</evidence>
<dbReference type="Pfam" id="PF02518">
    <property type="entry name" value="HATPase_c"/>
    <property type="match status" value="1"/>
</dbReference>
<dbReference type="GO" id="GO:0016301">
    <property type="term" value="F:kinase activity"/>
    <property type="evidence" value="ECO:0007669"/>
    <property type="project" value="UniProtKB-KW"/>
</dbReference>
<name>A0ABR6XHR3_9BURK</name>
<keyword evidence="4" id="KW-0597">Phosphoprotein</keyword>
<dbReference type="InterPro" id="IPR005467">
    <property type="entry name" value="His_kinase_dom"/>
</dbReference>
<feature type="transmembrane region" description="Helical" evidence="13">
    <location>
        <begin position="162"/>
        <end position="183"/>
    </location>
</feature>
<comment type="caution">
    <text evidence="16">The sequence shown here is derived from an EMBL/GenBank/DDBJ whole genome shotgun (WGS) entry which is preliminary data.</text>
</comment>
<dbReference type="SMART" id="SM00388">
    <property type="entry name" value="HisKA"/>
    <property type="match status" value="1"/>
</dbReference>
<dbReference type="Pfam" id="PF00512">
    <property type="entry name" value="HisKA"/>
    <property type="match status" value="1"/>
</dbReference>
<dbReference type="RefSeq" id="WP_190480215.1">
    <property type="nucleotide sequence ID" value="NZ_JACOFT010000005.1"/>
</dbReference>
<evidence type="ECO:0000256" key="3">
    <source>
        <dbReference type="ARBA" id="ARBA00012438"/>
    </source>
</evidence>
<dbReference type="PROSITE" id="PS50885">
    <property type="entry name" value="HAMP"/>
    <property type="match status" value="1"/>
</dbReference>
<keyword evidence="11" id="KW-0902">Two-component regulatory system</keyword>
<dbReference type="Proteomes" id="UP000637632">
    <property type="component" value="Unassembled WGS sequence"/>
</dbReference>
<keyword evidence="17" id="KW-1185">Reference proteome</keyword>
<organism evidence="16 17">
    <name type="scientific">Undibacterium aquatile</name>
    <dbReference type="NCBI Taxonomy" id="1537398"/>
    <lineage>
        <taxon>Bacteria</taxon>
        <taxon>Pseudomonadati</taxon>
        <taxon>Pseudomonadota</taxon>
        <taxon>Betaproteobacteria</taxon>
        <taxon>Burkholderiales</taxon>
        <taxon>Oxalobacteraceae</taxon>
        <taxon>Undibacterium</taxon>
    </lineage>
</organism>
<evidence type="ECO:0000313" key="17">
    <source>
        <dbReference type="Proteomes" id="UP000637632"/>
    </source>
</evidence>
<gene>
    <name evidence="16" type="ORF">H8K26_13415</name>
</gene>
<keyword evidence="5" id="KW-0808">Transferase</keyword>
<evidence type="ECO:0000256" key="11">
    <source>
        <dbReference type="ARBA" id="ARBA00023012"/>
    </source>
</evidence>
<dbReference type="InterPro" id="IPR004358">
    <property type="entry name" value="Sig_transdc_His_kin-like_C"/>
</dbReference>
<dbReference type="InterPro" id="IPR003594">
    <property type="entry name" value="HATPase_dom"/>
</dbReference>
<evidence type="ECO:0000256" key="7">
    <source>
        <dbReference type="ARBA" id="ARBA00022741"/>
    </source>
</evidence>
<evidence type="ECO:0000256" key="6">
    <source>
        <dbReference type="ARBA" id="ARBA00022692"/>
    </source>
</evidence>
<evidence type="ECO:0000256" key="12">
    <source>
        <dbReference type="ARBA" id="ARBA00023136"/>
    </source>
</evidence>
<dbReference type="InterPro" id="IPR036097">
    <property type="entry name" value="HisK_dim/P_sf"/>
</dbReference>
<keyword evidence="12 13" id="KW-0472">Membrane</keyword>
<dbReference type="SUPFAM" id="SSF55874">
    <property type="entry name" value="ATPase domain of HSP90 chaperone/DNA topoisomerase II/histidine kinase"/>
    <property type="match status" value="1"/>
</dbReference>
<dbReference type="SUPFAM" id="SSF47384">
    <property type="entry name" value="Homodimeric domain of signal transducing histidine kinase"/>
    <property type="match status" value="1"/>
</dbReference>
<dbReference type="SMART" id="SM00387">
    <property type="entry name" value="HATPase_c"/>
    <property type="match status" value="1"/>
</dbReference>
<keyword evidence="7" id="KW-0547">Nucleotide-binding</keyword>
<evidence type="ECO:0000256" key="1">
    <source>
        <dbReference type="ARBA" id="ARBA00000085"/>
    </source>
</evidence>
<dbReference type="InterPro" id="IPR003661">
    <property type="entry name" value="HisK_dim/P_dom"/>
</dbReference>
<dbReference type="PRINTS" id="PR00344">
    <property type="entry name" value="BCTRLSENSOR"/>
</dbReference>
<dbReference type="Gene3D" id="3.30.565.10">
    <property type="entry name" value="Histidine kinase-like ATPase, C-terminal domain"/>
    <property type="match status" value="1"/>
</dbReference>
<proteinExistence type="predicted"/>
<evidence type="ECO:0000256" key="9">
    <source>
        <dbReference type="ARBA" id="ARBA00022840"/>
    </source>
</evidence>
<keyword evidence="6 13" id="KW-0812">Transmembrane</keyword>
<protein>
    <recommendedName>
        <fullName evidence="3">histidine kinase</fullName>
        <ecNumber evidence="3">2.7.13.3</ecNumber>
    </recommendedName>
</protein>
<evidence type="ECO:0000259" key="14">
    <source>
        <dbReference type="PROSITE" id="PS50109"/>
    </source>
</evidence>
<dbReference type="Pfam" id="PF08521">
    <property type="entry name" value="2CSK_N"/>
    <property type="match status" value="1"/>
</dbReference>
<dbReference type="EC" id="2.7.13.3" evidence="3"/>
<evidence type="ECO:0000256" key="10">
    <source>
        <dbReference type="ARBA" id="ARBA00022989"/>
    </source>
</evidence>
<keyword evidence="9" id="KW-0067">ATP-binding</keyword>
<dbReference type="CDD" id="cd00075">
    <property type="entry name" value="HATPase"/>
    <property type="match status" value="1"/>
</dbReference>
<evidence type="ECO:0000313" key="16">
    <source>
        <dbReference type="EMBL" id="MBC3812439.1"/>
    </source>
</evidence>
<comment type="catalytic activity">
    <reaction evidence="1">
        <text>ATP + protein L-histidine = ADP + protein N-phospho-L-histidine.</text>
        <dbReference type="EC" id="2.7.13.3"/>
    </reaction>
</comment>
<sequence length="477" mass="53261">MNMSMPARWSLRRTLLALVLTLTVSIWCFSAVVVYLDADAESRELFDQSLSETGHLLLALADHELEEHVEMAAPTLTEIHDGKHSKYLLFQIWDGQHRLIYRSAGAPETAFTSLSLESDNQFGWIRMEGQEWRTYSSWNARQNMQIQVAEPSSHRKEISSRFAYKLMLFALLVVPLLVVGLWWSVNRVFRSLQTVANEVSQRMPGDLHQLNLRGAPTEIHPLLHAINRLFERVSQTLEREQRFTADAAHELRTPLAAIKTNLQVIQRARNDDERAEAAAGLGTSVDRATRLVGQLMTLAKLEPPYDKNLVFQETDLANLLQPQMAGWQTQAEKAQISFSAELHSGIALIHAESILILFRNLMDNALRYTPVGGRVQVSCGQTENGVYLRIADNGAGIPEEMRERVFQRFVRLSDATIPGSGLGLSIVKSIADNHHATLTLAEGLDERGLGVTLVFPLYAAAVQPAIQSTIPPTSSAQ</sequence>
<evidence type="ECO:0000256" key="4">
    <source>
        <dbReference type="ARBA" id="ARBA00022553"/>
    </source>
</evidence>
<reference evidence="16 17" key="1">
    <citation type="submission" date="2020-08" db="EMBL/GenBank/DDBJ databases">
        <title>Novel species isolated from subtropical streams in China.</title>
        <authorList>
            <person name="Lu H."/>
        </authorList>
    </citation>
    <scope>NUCLEOTIDE SEQUENCE [LARGE SCALE GENOMIC DNA]</scope>
    <source>
        <strain evidence="16 17">CCTCC AB 2015119</strain>
    </source>
</reference>
<dbReference type="PANTHER" id="PTHR45436:SF14">
    <property type="entry name" value="SENSOR PROTEIN QSEC"/>
    <property type="match status" value="1"/>
</dbReference>
<dbReference type="CDD" id="cd00082">
    <property type="entry name" value="HisKA"/>
    <property type="match status" value="1"/>
</dbReference>
<dbReference type="InterPro" id="IPR050428">
    <property type="entry name" value="TCS_sensor_his_kinase"/>
</dbReference>
<dbReference type="Gene3D" id="1.10.287.130">
    <property type="match status" value="1"/>
</dbReference>
<feature type="domain" description="Histidine kinase" evidence="14">
    <location>
        <begin position="246"/>
        <end position="459"/>
    </location>
</feature>
<dbReference type="PANTHER" id="PTHR45436">
    <property type="entry name" value="SENSOR HISTIDINE KINASE YKOH"/>
    <property type="match status" value="1"/>
</dbReference>
<accession>A0ABR6XHR3</accession>
<comment type="subcellular location">
    <subcellularLocation>
        <location evidence="2">Membrane</location>
        <topology evidence="2">Multi-pass membrane protein</topology>
    </subcellularLocation>
</comment>
<keyword evidence="10 13" id="KW-1133">Transmembrane helix</keyword>
<keyword evidence="8 16" id="KW-0418">Kinase</keyword>
<feature type="domain" description="HAMP" evidence="15">
    <location>
        <begin position="186"/>
        <end position="238"/>
    </location>
</feature>
<dbReference type="PROSITE" id="PS50109">
    <property type="entry name" value="HIS_KIN"/>
    <property type="match status" value="1"/>
</dbReference>